<sequence>MINKNITRGIPSLSIINSSSTTTTTTTTTTNIIMRVFKINTKGHHLSQEWDEIVASANESQGAALVEEMQMGDDYRHQAQSLTRGVKRPRSAVGLGDDDDEESGDESDVSDDENYEED</sequence>
<comment type="caution">
    <text evidence="2">The sequence shown here is derived from an EMBL/GenBank/DDBJ whole genome shotgun (WGS) entry which is preliminary data.</text>
</comment>
<protein>
    <submittedName>
        <fullName evidence="2">Uncharacterized protein</fullName>
    </submittedName>
</protein>
<gene>
    <name evidence="2" type="ORF">QR685DRAFT_555144</name>
</gene>
<dbReference type="Proteomes" id="UP001451303">
    <property type="component" value="Unassembled WGS sequence"/>
</dbReference>
<feature type="compositionally biased region" description="Acidic residues" evidence="1">
    <location>
        <begin position="96"/>
        <end position="118"/>
    </location>
</feature>
<keyword evidence="3" id="KW-1185">Reference proteome</keyword>
<evidence type="ECO:0000313" key="3">
    <source>
        <dbReference type="Proteomes" id="UP001451303"/>
    </source>
</evidence>
<dbReference type="EMBL" id="JAVLET010000006">
    <property type="protein sequence ID" value="KAL0469022.1"/>
    <property type="molecule type" value="Genomic_DNA"/>
</dbReference>
<organism evidence="2 3">
    <name type="scientific">Neurospora intermedia</name>
    <dbReference type="NCBI Taxonomy" id="5142"/>
    <lineage>
        <taxon>Eukaryota</taxon>
        <taxon>Fungi</taxon>
        <taxon>Dikarya</taxon>
        <taxon>Ascomycota</taxon>
        <taxon>Pezizomycotina</taxon>
        <taxon>Sordariomycetes</taxon>
        <taxon>Sordariomycetidae</taxon>
        <taxon>Sordariales</taxon>
        <taxon>Sordariaceae</taxon>
        <taxon>Neurospora</taxon>
    </lineage>
</organism>
<accession>A0ABR3D8N6</accession>
<reference evidence="2 3" key="1">
    <citation type="submission" date="2023-09" db="EMBL/GenBank/DDBJ databases">
        <title>Multi-omics analysis of a traditional fermented food reveals byproduct-associated fungal strains for waste-to-food upcycling.</title>
        <authorList>
            <consortium name="Lawrence Berkeley National Laboratory"/>
            <person name="Rekdal V.M."/>
            <person name="Villalobos-Escobedo J.M."/>
            <person name="Rodriguez-Valeron N."/>
            <person name="Garcia M.O."/>
            <person name="Vasquez D.P."/>
            <person name="Damayanti I."/>
            <person name="Sorensen P.M."/>
            <person name="Baidoo E.E."/>
            <person name="De Carvalho A.C."/>
            <person name="Riley R."/>
            <person name="Lipzen A."/>
            <person name="He G."/>
            <person name="Yan M."/>
            <person name="Haridas S."/>
            <person name="Daum C."/>
            <person name="Yoshinaga Y."/>
            <person name="Ng V."/>
            <person name="Grigoriev I.V."/>
            <person name="Munk R."/>
            <person name="Nuraida L."/>
            <person name="Wijaya C.H."/>
            <person name="Morales P.-C."/>
            <person name="Keasling J.D."/>
        </authorList>
    </citation>
    <scope>NUCLEOTIDE SEQUENCE [LARGE SCALE GENOMIC DNA]</scope>
    <source>
        <strain evidence="2 3">FGSC 2613</strain>
    </source>
</reference>
<feature type="region of interest" description="Disordered" evidence="1">
    <location>
        <begin position="69"/>
        <end position="118"/>
    </location>
</feature>
<proteinExistence type="predicted"/>
<name>A0ABR3D8N6_NEUIN</name>
<evidence type="ECO:0000313" key="2">
    <source>
        <dbReference type="EMBL" id="KAL0469022.1"/>
    </source>
</evidence>
<evidence type="ECO:0000256" key="1">
    <source>
        <dbReference type="SAM" id="MobiDB-lite"/>
    </source>
</evidence>